<dbReference type="InterPro" id="IPR001647">
    <property type="entry name" value="HTH_TetR"/>
</dbReference>
<comment type="caution">
    <text evidence="5">The sequence shown here is derived from an EMBL/GenBank/DDBJ whole genome shotgun (WGS) entry which is preliminary data.</text>
</comment>
<dbReference type="PRINTS" id="PR00455">
    <property type="entry name" value="HTHTETR"/>
</dbReference>
<reference evidence="5 6" key="1">
    <citation type="submission" date="2018-07" db="EMBL/GenBank/DDBJ databases">
        <title>Genomic Encyclopedia of Type Strains, Phase IV (KMG-IV): sequencing the most valuable type-strain genomes for metagenomic binning, comparative biology and taxonomic classification.</title>
        <authorList>
            <person name="Goeker M."/>
        </authorList>
    </citation>
    <scope>NUCLEOTIDE SEQUENCE [LARGE SCALE GENOMIC DNA]</scope>
    <source>
        <strain evidence="5 6">DSM 25281</strain>
    </source>
</reference>
<feature type="DNA-binding region" description="H-T-H motif" evidence="3">
    <location>
        <begin position="37"/>
        <end position="56"/>
    </location>
</feature>
<dbReference type="GO" id="GO:0003677">
    <property type="term" value="F:DNA binding"/>
    <property type="evidence" value="ECO:0007669"/>
    <property type="project" value="UniProtKB-UniRule"/>
</dbReference>
<gene>
    <name evidence="5" type="ORF">DFR59_102542</name>
</gene>
<dbReference type="Gene3D" id="1.10.10.60">
    <property type="entry name" value="Homeodomain-like"/>
    <property type="match status" value="1"/>
</dbReference>
<feature type="domain" description="HTH tetR-type" evidence="4">
    <location>
        <begin position="14"/>
        <end position="74"/>
    </location>
</feature>
<evidence type="ECO:0000256" key="2">
    <source>
        <dbReference type="ARBA" id="ARBA00023125"/>
    </source>
</evidence>
<evidence type="ECO:0000259" key="4">
    <source>
        <dbReference type="PROSITE" id="PS50977"/>
    </source>
</evidence>
<dbReference type="Gene3D" id="1.10.357.10">
    <property type="entry name" value="Tetracycline Repressor, domain 2"/>
    <property type="match status" value="1"/>
</dbReference>
<dbReference type="AlphaFoldDB" id="A0A370GQF2"/>
<dbReference type="InterPro" id="IPR036271">
    <property type="entry name" value="Tet_transcr_reg_TetR-rel_C_sf"/>
</dbReference>
<keyword evidence="2 3" id="KW-0238">DNA-binding</keyword>
<dbReference type="RefSeq" id="WP_158538330.1">
    <property type="nucleotide sequence ID" value="NZ_QQAY01000002.1"/>
</dbReference>
<dbReference type="PROSITE" id="PS50977">
    <property type="entry name" value="HTH_TETR_2"/>
    <property type="match status" value="1"/>
</dbReference>
<dbReference type="OrthoDB" id="2373640at2"/>
<sequence>MSPRTSEQNEKIRIERIGQIQRAAMEVYVEKGLLASEIGDIAKKAGIARGLVYYYYKDKMDLYRELFSLYLDAASVFIRNQLTKEGEPFERLKNYTMFYLDMAYKQPVLSKFYGKMEKDLEIVFSSEKDSISEKYIQPSHDYLLRAFENAIENGHLKSYDPKLMVNLYWGALNGVLDLFADGYIAAEEMEEKKNEVVELIFEGLK</sequence>
<dbReference type="SUPFAM" id="SSF46689">
    <property type="entry name" value="Homeodomain-like"/>
    <property type="match status" value="1"/>
</dbReference>
<dbReference type="SUPFAM" id="SSF48498">
    <property type="entry name" value="Tetracyclin repressor-like, C-terminal domain"/>
    <property type="match status" value="1"/>
</dbReference>
<proteinExistence type="predicted"/>
<accession>A0A370GQF2</accession>
<dbReference type="PANTHER" id="PTHR43479">
    <property type="entry name" value="ACREF/ENVCD OPERON REPRESSOR-RELATED"/>
    <property type="match status" value="1"/>
</dbReference>
<organism evidence="5 6">
    <name type="scientific">Falsibacillus pallidus</name>
    <dbReference type="NCBI Taxonomy" id="493781"/>
    <lineage>
        <taxon>Bacteria</taxon>
        <taxon>Bacillati</taxon>
        <taxon>Bacillota</taxon>
        <taxon>Bacilli</taxon>
        <taxon>Bacillales</taxon>
        <taxon>Bacillaceae</taxon>
        <taxon>Falsibacillus</taxon>
    </lineage>
</organism>
<dbReference type="InterPro" id="IPR050624">
    <property type="entry name" value="HTH-type_Tx_Regulator"/>
</dbReference>
<dbReference type="Pfam" id="PF00440">
    <property type="entry name" value="TetR_N"/>
    <property type="match status" value="1"/>
</dbReference>
<evidence type="ECO:0000313" key="5">
    <source>
        <dbReference type="EMBL" id="RDI45907.1"/>
    </source>
</evidence>
<keyword evidence="1" id="KW-0678">Repressor</keyword>
<name>A0A370GQF2_9BACI</name>
<evidence type="ECO:0000256" key="3">
    <source>
        <dbReference type="PROSITE-ProRule" id="PRU00335"/>
    </source>
</evidence>
<dbReference type="EMBL" id="QQAY01000002">
    <property type="protein sequence ID" value="RDI45907.1"/>
    <property type="molecule type" value="Genomic_DNA"/>
</dbReference>
<keyword evidence="6" id="KW-1185">Reference proteome</keyword>
<protein>
    <submittedName>
        <fullName evidence="5">TetR family transcriptional regulator</fullName>
    </submittedName>
</protein>
<dbReference type="InterPro" id="IPR009057">
    <property type="entry name" value="Homeodomain-like_sf"/>
</dbReference>
<dbReference type="PANTHER" id="PTHR43479:SF11">
    <property type="entry name" value="ACREF_ENVCD OPERON REPRESSOR-RELATED"/>
    <property type="match status" value="1"/>
</dbReference>
<dbReference type="Proteomes" id="UP000255326">
    <property type="component" value="Unassembled WGS sequence"/>
</dbReference>
<evidence type="ECO:0000313" key="6">
    <source>
        <dbReference type="Proteomes" id="UP000255326"/>
    </source>
</evidence>
<evidence type="ECO:0000256" key="1">
    <source>
        <dbReference type="ARBA" id="ARBA00022491"/>
    </source>
</evidence>